<evidence type="ECO:0000256" key="1">
    <source>
        <dbReference type="SAM" id="MobiDB-lite"/>
    </source>
</evidence>
<dbReference type="EMBL" id="RCMV01000382">
    <property type="protein sequence ID" value="KAG3218107.1"/>
    <property type="molecule type" value="Genomic_DNA"/>
</dbReference>
<dbReference type="Proteomes" id="UP000760860">
    <property type="component" value="Unassembled WGS sequence"/>
</dbReference>
<dbReference type="AlphaFoldDB" id="A0A8T1I1L9"/>
<evidence type="ECO:0008006" key="4">
    <source>
        <dbReference type="Google" id="ProtNLM"/>
    </source>
</evidence>
<feature type="compositionally biased region" description="Basic residues" evidence="1">
    <location>
        <begin position="7"/>
        <end position="24"/>
    </location>
</feature>
<organism evidence="2 3">
    <name type="scientific">Phytophthora cactorum</name>
    <dbReference type="NCBI Taxonomy" id="29920"/>
    <lineage>
        <taxon>Eukaryota</taxon>
        <taxon>Sar</taxon>
        <taxon>Stramenopiles</taxon>
        <taxon>Oomycota</taxon>
        <taxon>Peronosporomycetes</taxon>
        <taxon>Peronosporales</taxon>
        <taxon>Peronosporaceae</taxon>
        <taxon>Phytophthora</taxon>
    </lineage>
</organism>
<dbReference type="VEuPathDB" id="FungiDB:PC110_g23164"/>
<sequence length="520" mass="58001">MAEAPGQKRKYGKAPGARKRRRVRSSLEGAPTETTSALGGVAIFKDVLGWLVKAGWASKRPSSKSLDSSYKYFRPGGRHDGKEGDDYLLGELAVLRYVENMRVIEVAAEQANQIAGVGRAVGQAVVTARHEYGTSEQEARSTSRAAGAVADGSEALGNTAAGVVAVARARERNKRGDRAERNALRAAASTFGTDGMPRNVAPVRWEKSVLVAVVLPTKKLFRGVEHEGVVHEDVVHEDVVREDVVLVVAVRVGRRHELQTLQVSVLMMPLVRQLTLPVVVIFLSLQSLNRHSLRAVYVNKLVVFSPDKQRQMKAKAYRPIGTAYIIGRVQFQGAVVHISVGEMQLGIKNYISLTRVKNPDWRVLVRPDPTDEIDFEEVELDEEEGVLEAFDPTELLPTSLAEVEAIRSMLFVPSGEVEVPSYLYQHSDGSTQTYLRPEFEHLFEHSTSSSFFDYIPLYFWRQVLHETKKYAVVNNIRLQMPFTLDELMNFLGIIFFMAMNDKGEHANYWGLQAEDLILVV</sequence>
<dbReference type="PANTHER" id="PTHR37069:SF2">
    <property type="entry name" value="PIGGYBAC TRANSPOSABLE ELEMENT-DERIVED PROTEIN DOMAIN-CONTAINING PROTEIN"/>
    <property type="match status" value="1"/>
</dbReference>
<gene>
    <name evidence="2" type="ORF">PC129_g11088</name>
</gene>
<proteinExistence type="predicted"/>
<evidence type="ECO:0000313" key="2">
    <source>
        <dbReference type="EMBL" id="KAG3218107.1"/>
    </source>
</evidence>
<name>A0A8T1I1L9_9STRA</name>
<feature type="region of interest" description="Disordered" evidence="1">
    <location>
        <begin position="1"/>
        <end position="32"/>
    </location>
</feature>
<dbReference type="PANTHER" id="PTHR37069">
    <property type="entry name" value="DDE_TNP_1_7 DOMAIN-CONTAINING PROTEIN"/>
    <property type="match status" value="1"/>
</dbReference>
<protein>
    <recommendedName>
        <fullName evidence="4">PiggyBac transposable element-derived protein domain-containing protein</fullName>
    </recommendedName>
</protein>
<comment type="caution">
    <text evidence="2">The sequence shown here is derived from an EMBL/GenBank/DDBJ whole genome shotgun (WGS) entry which is preliminary data.</text>
</comment>
<reference evidence="2" key="1">
    <citation type="submission" date="2018-05" db="EMBL/GenBank/DDBJ databases">
        <title>Effector identification in a new, highly contiguous assembly of the strawberry crown rot pathogen Phytophthora cactorum.</title>
        <authorList>
            <person name="Armitage A.D."/>
            <person name="Nellist C.F."/>
            <person name="Bates H."/>
            <person name="Vickerstaff R.J."/>
            <person name="Harrison R.J."/>
        </authorList>
    </citation>
    <scope>NUCLEOTIDE SEQUENCE</scope>
    <source>
        <strain evidence="2">P421</strain>
    </source>
</reference>
<accession>A0A8T1I1L9</accession>
<evidence type="ECO:0000313" key="3">
    <source>
        <dbReference type="Proteomes" id="UP000760860"/>
    </source>
</evidence>
<dbReference type="VEuPathDB" id="FungiDB:PC110_g22642"/>